<dbReference type="PROSITE" id="PS51194">
    <property type="entry name" value="HELICASE_CTER"/>
    <property type="match status" value="1"/>
</dbReference>
<dbReference type="STRING" id="1205910.B005_0555"/>
<dbReference type="RefSeq" id="WP_014908720.1">
    <property type="nucleotide sequence ID" value="NC_018524.1"/>
</dbReference>
<dbReference type="InterPro" id="IPR027417">
    <property type="entry name" value="P-loop_NTPase"/>
</dbReference>
<dbReference type="Gene3D" id="3.30.870.10">
    <property type="entry name" value="Endonuclease Chain A"/>
    <property type="match status" value="1"/>
</dbReference>
<feature type="domain" description="Helicase ATP-binding" evidence="2">
    <location>
        <begin position="272"/>
        <end position="409"/>
    </location>
</feature>
<dbReference type="PANTHER" id="PTHR45766">
    <property type="entry name" value="DNA ANNEALING HELICASE AND ENDONUCLEASE ZRANB3 FAMILY MEMBER"/>
    <property type="match status" value="1"/>
</dbReference>
<dbReference type="SMART" id="SM00490">
    <property type="entry name" value="HELICc"/>
    <property type="match status" value="1"/>
</dbReference>
<dbReference type="KEGG" id="nal:B005_0555"/>
<reference evidence="5" key="2">
    <citation type="submission" date="2012-08" db="EMBL/GenBank/DDBJ databases">
        <title>Whole-genome sequence of Nocardiopsis alba strain ATCC BAA-2165 associated with honeybees.</title>
        <authorList>
            <person name="Qiao J."/>
            <person name="Chen L."/>
            <person name="Li Y."/>
            <person name="Wang J."/>
            <person name="Zhang W."/>
            <person name="Chen S."/>
        </authorList>
    </citation>
    <scope>NUCLEOTIDE SEQUENCE [LARGE SCALE GENOMIC DNA]</scope>
    <source>
        <strain evidence="5">ATCC BAA-2165 / BE74</strain>
    </source>
</reference>
<keyword evidence="1" id="KW-0378">Hydrolase</keyword>
<dbReference type="InterPro" id="IPR014001">
    <property type="entry name" value="Helicase_ATP-bd"/>
</dbReference>
<dbReference type="PROSITE" id="PS51192">
    <property type="entry name" value="HELICASE_ATP_BIND_1"/>
    <property type="match status" value="1"/>
</dbReference>
<dbReference type="GO" id="GO:0016787">
    <property type="term" value="F:hydrolase activity"/>
    <property type="evidence" value="ECO:0007669"/>
    <property type="project" value="UniProtKB-KW"/>
</dbReference>
<dbReference type="InterPro" id="IPR038718">
    <property type="entry name" value="SNF2-like_sf"/>
</dbReference>
<dbReference type="HOGENOM" id="CLU_008466_0_1_11"/>
<gene>
    <name evidence="4" type="ordered locus">B005_0555</name>
</gene>
<dbReference type="PANTHER" id="PTHR45766:SF6">
    <property type="entry name" value="SWI_SNF-RELATED MATRIX-ASSOCIATED ACTIN-DEPENDENT REGULATOR OF CHROMATIN SUBFAMILY A-LIKE PROTEIN 1"/>
    <property type="match status" value="1"/>
</dbReference>
<dbReference type="GO" id="GO:0005524">
    <property type="term" value="F:ATP binding"/>
    <property type="evidence" value="ECO:0007669"/>
    <property type="project" value="InterPro"/>
</dbReference>
<dbReference type="EMBL" id="CP003788">
    <property type="protein sequence ID" value="AFR06253.1"/>
    <property type="molecule type" value="Genomic_DNA"/>
</dbReference>
<evidence type="ECO:0000313" key="5">
    <source>
        <dbReference type="Proteomes" id="UP000003779"/>
    </source>
</evidence>
<evidence type="ECO:0000256" key="1">
    <source>
        <dbReference type="ARBA" id="ARBA00022801"/>
    </source>
</evidence>
<dbReference type="Proteomes" id="UP000003779">
    <property type="component" value="Chromosome"/>
</dbReference>
<dbReference type="InterPro" id="IPR001650">
    <property type="entry name" value="Helicase_C-like"/>
</dbReference>
<dbReference type="AlphaFoldDB" id="J7KXY5"/>
<dbReference type="eggNOG" id="COG0553">
    <property type="taxonomic scope" value="Bacteria"/>
</dbReference>
<dbReference type="Pfam" id="PF00271">
    <property type="entry name" value="Helicase_C"/>
    <property type="match status" value="1"/>
</dbReference>
<dbReference type="InterPro" id="IPR000330">
    <property type="entry name" value="SNF2_N"/>
</dbReference>
<dbReference type="InterPro" id="IPR049730">
    <property type="entry name" value="SNF2/RAD54-like_C"/>
</dbReference>
<accession>J7KXY5</accession>
<dbReference type="InterPro" id="IPR025202">
    <property type="entry name" value="PLD-like_dom"/>
</dbReference>
<dbReference type="SUPFAM" id="SSF56024">
    <property type="entry name" value="Phospholipase D/nuclease"/>
    <property type="match status" value="1"/>
</dbReference>
<dbReference type="SUPFAM" id="SSF52540">
    <property type="entry name" value="P-loop containing nucleoside triphosphate hydrolases"/>
    <property type="match status" value="1"/>
</dbReference>
<evidence type="ECO:0000259" key="2">
    <source>
        <dbReference type="PROSITE" id="PS51192"/>
    </source>
</evidence>
<dbReference type="Pfam" id="PF00176">
    <property type="entry name" value="SNF2-rel_dom"/>
    <property type="match status" value="1"/>
</dbReference>
<dbReference type="Gene3D" id="3.40.50.300">
    <property type="entry name" value="P-loop containing nucleotide triphosphate hydrolases"/>
    <property type="match status" value="1"/>
</dbReference>
<dbReference type="Gene3D" id="3.40.50.10810">
    <property type="entry name" value="Tandem AAA-ATPase domain"/>
    <property type="match status" value="2"/>
</dbReference>
<evidence type="ECO:0000313" key="4">
    <source>
        <dbReference type="EMBL" id="AFR06253.1"/>
    </source>
</evidence>
<organism evidence="4 5">
    <name type="scientific">Nocardiopsis alba (strain ATCC BAA-2165 / BE74)</name>
    <dbReference type="NCBI Taxonomy" id="1205910"/>
    <lineage>
        <taxon>Bacteria</taxon>
        <taxon>Bacillati</taxon>
        <taxon>Actinomycetota</taxon>
        <taxon>Actinomycetes</taxon>
        <taxon>Streptosporangiales</taxon>
        <taxon>Nocardiopsidaceae</taxon>
        <taxon>Nocardiopsis</taxon>
    </lineage>
</organism>
<sequence length="1088" mass="122465">MTRIFDNIDVDLGPHLLETFASADRMDSAVGYFNLRGWATFADTVDAKPEGEEPAMRVLVGMTLADPDDQVLASLQSELEGSADTDEVDREVAKARRQSAILKFRTQLMRGVPNNRDLKSLQRLRQHLIDGRVKIKLFTRRPLHGKTYLCHRQDPNTPIVGFVGSSNLTMSGLRHNYELNVDVLDFDAAKKLDEWFVARWEDKFSLDITKDLIEIIDESWAGGDDRSPYEVFLKVCYHLSQDVREGLIEYSLPASMREKLLEYQVNAVQTLARRIHHRGGTMLGDVVGLGKTLTGVATALMLREEHGYSTLVLCPKNLVKMWDEHLQAYDVPGRVVSYTTAHKDLPEMRAYQLIIVDESHTLRSDKRRDYAAIKDYIDNVGSKVLLLTATPYNIRFLDVANQLGLYIDDDDDLGLQPLSAMQKNPKLAESVDFKTNTMLAFRKSEEADDWKRLMSEHLVRRTRSFIRANYGKIDPENGREYLLYPDGSRFYFPERTPKPLDHSFGENDPAALMASDKTLSAIDGLILPRYNLSQYVDGKVAKTPTEADWFDKLERARGHLTGFVRTGLYKRLSSCGHSYVLSLQRHLTRNDMFLYALANDLPLPVGTVLDAMFNGAQEDTESDDEDCPTSADAKANYDALVKAKPKSITWIRADLFKKSLTTDIETDSVTIRDLLEDYGTWSPDVDSKMDRLVELVTQDHGDEKVLVFTEYKDTANYVAQALKDAGVDHVALVTGDTEDPTKVVRTFAPMSNRRPNDNGEVLPADAQHRVLIATDVLSEGQNLQDARVVVNYDLPWAIIRLIQRAGRVDRVGQQAEELLIYSFFHESVETVLSLRQRIKERLAANAEAFGSDERFFGSEEETKAIEDLYAGHLDDEEMDVEVDASSLAYEVWSRAEKETPELAHKVTQLPELIHATRSSVSDDDTRGIACYVRTENGSDGFGFATSGEDLRLLTGHEALKVFRAEPDTSAQPRREDHFDLTAALARGPLAKPSAIEGRLRGVRKRVWNRLNGNFVTLNSDVGDALEALFRRPLTREAERRLKSALTARSSDDDLGDLLVLLHRDNRLVVPDAAGSDPIRIVCTMGVSK</sequence>
<dbReference type="PATRIC" id="fig|1205910.3.peg.520"/>
<dbReference type="CDD" id="cd18793">
    <property type="entry name" value="SF2_C_SNF"/>
    <property type="match status" value="1"/>
</dbReference>
<dbReference type="eggNOG" id="COG1502">
    <property type="taxonomic scope" value="Bacteria"/>
</dbReference>
<dbReference type="SMART" id="SM00487">
    <property type="entry name" value="DEXDc"/>
    <property type="match status" value="1"/>
</dbReference>
<reference evidence="4 5" key="1">
    <citation type="journal article" date="2012" name="J. Bacteriol.">
        <title>Whole-Genome Sequence of Nocardiopsis alba Strain ATCC BAA-2165, Associated with Honeybees.</title>
        <authorList>
            <person name="Qiao J."/>
            <person name="Chen L."/>
            <person name="Li Y."/>
            <person name="Wang J."/>
            <person name="Zhang W."/>
            <person name="Chen S."/>
        </authorList>
    </citation>
    <scope>NUCLEOTIDE SEQUENCE [LARGE SCALE GENOMIC DNA]</scope>
    <source>
        <strain evidence="5">ATCC BAA-2165 / BE74</strain>
    </source>
</reference>
<protein>
    <submittedName>
        <fullName evidence="4">Helicase conserved C-terminal domain protein</fullName>
    </submittedName>
</protein>
<feature type="domain" description="Helicase C-terminal" evidence="3">
    <location>
        <begin position="688"/>
        <end position="857"/>
    </location>
</feature>
<keyword evidence="4" id="KW-0347">Helicase</keyword>
<evidence type="ECO:0000259" key="3">
    <source>
        <dbReference type="PROSITE" id="PS51194"/>
    </source>
</evidence>
<keyword evidence="4" id="KW-0547">Nucleotide-binding</keyword>
<name>J7KXY5_NOCAA</name>
<proteinExistence type="predicted"/>
<keyword evidence="4" id="KW-0067">ATP-binding</keyword>
<dbReference type="CDD" id="cd09178">
    <property type="entry name" value="PLDc_N_Snf2_like"/>
    <property type="match status" value="1"/>
</dbReference>
<dbReference type="Pfam" id="PF13091">
    <property type="entry name" value="PLDc_2"/>
    <property type="match status" value="1"/>
</dbReference>
<dbReference type="GO" id="GO:0004386">
    <property type="term" value="F:helicase activity"/>
    <property type="evidence" value="ECO:0007669"/>
    <property type="project" value="UniProtKB-KW"/>
</dbReference>